<evidence type="ECO:0000256" key="3">
    <source>
        <dbReference type="RuleBase" id="RU000383"/>
    </source>
</evidence>
<dbReference type="InterPro" id="IPR036915">
    <property type="entry name" value="Cyclin-like_sf"/>
</dbReference>
<dbReference type="EMBL" id="MU004236">
    <property type="protein sequence ID" value="KAF2668536.1"/>
    <property type="molecule type" value="Genomic_DNA"/>
</dbReference>
<feature type="region of interest" description="Disordered" evidence="4">
    <location>
        <begin position="510"/>
        <end position="578"/>
    </location>
</feature>
<dbReference type="Proteomes" id="UP000799302">
    <property type="component" value="Unassembled WGS sequence"/>
</dbReference>
<feature type="compositionally biased region" description="Basic and acidic residues" evidence="4">
    <location>
        <begin position="532"/>
        <end position="578"/>
    </location>
</feature>
<dbReference type="InterPro" id="IPR006671">
    <property type="entry name" value="Cyclin_N"/>
</dbReference>
<feature type="region of interest" description="Disordered" evidence="4">
    <location>
        <begin position="338"/>
        <end position="370"/>
    </location>
</feature>
<dbReference type="AlphaFoldDB" id="A0A6A6UAA7"/>
<dbReference type="Gene3D" id="1.10.472.10">
    <property type="entry name" value="Cyclin-like"/>
    <property type="match status" value="1"/>
</dbReference>
<comment type="similarity">
    <text evidence="1">Belongs to the cyclin family. Cyclin C subfamily.</text>
</comment>
<protein>
    <recommendedName>
        <fullName evidence="2">RNA polymerase II holoenzyme cyclin-like subunit</fullName>
    </recommendedName>
</protein>
<dbReference type="SMART" id="SM00385">
    <property type="entry name" value="CYCLIN"/>
    <property type="match status" value="1"/>
</dbReference>
<dbReference type="GO" id="GO:0016538">
    <property type="term" value="F:cyclin-dependent protein serine/threonine kinase regulator activity"/>
    <property type="evidence" value="ECO:0007669"/>
    <property type="project" value="InterPro"/>
</dbReference>
<feature type="compositionally biased region" description="Basic and acidic residues" evidence="4">
    <location>
        <begin position="338"/>
        <end position="354"/>
    </location>
</feature>
<dbReference type="SUPFAM" id="SSF47954">
    <property type="entry name" value="Cyclin-like"/>
    <property type="match status" value="2"/>
</dbReference>
<feature type="domain" description="Cyclin-like" evidence="5">
    <location>
        <begin position="153"/>
        <end position="252"/>
    </location>
</feature>
<evidence type="ECO:0000256" key="4">
    <source>
        <dbReference type="SAM" id="MobiDB-lite"/>
    </source>
</evidence>
<dbReference type="InterPro" id="IPR013763">
    <property type="entry name" value="Cyclin-like_dom"/>
</dbReference>
<organism evidence="6 7">
    <name type="scientific">Microthyrium microscopicum</name>
    <dbReference type="NCBI Taxonomy" id="703497"/>
    <lineage>
        <taxon>Eukaryota</taxon>
        <taxon>Fungi</taxon>
        <taxon>Dikarya</taxon>
        <taxon>Ascomycota</taxon>
        <taxon>Pezizomycotina</taxon>
        <taxon>Dothideomycetes</taxon>
        <taxon>Dothideomycetes incertae sedis</taxon>
        <taxon>Microthyriales</taxon>
        <taxon>Microthyriaceae</taxon>
        <taxon>Microthyrium</taxon>
    </lineage>
</organism>
<accession>A0A6A6UAA7</accession>
<evidence type="ECO:0000256" key="1">
    <source>
        <dbReference type="ARBA" id="ARBA00008638"/>
    </source>
</evidence>
<name>A0A6A6UAA7_9PEZI</name>
<reference evidence="6" key="1">
    <citation type="journal article" date="2020" name="Stud. Mycol.">
        <title>101 Dothideomycetes genomes: a test case for predicting lifestyles and emergence of pathogens.</title>
        <authorList>
            <person name="Haridas S."/>
            <person name="Albert R."/>
            <person name="Binder M."/>
            <person name="Bloem J."/>
            <person name="Labutti K."/>
            <person name="Salamov A."/>
            <person name="Andreopoulos B."/>
            <person name="Baker S."/>
            <person name="Barry K."/>
            <person name="Bills G."/>
            <person name="Bluhm B."/>
            <person name="Cannon C."/>
            <person name="Castanera R."/>
            <person name="Culley D."/>
            <person name="Daum C."/>
            <person name="Ezra D."/>
            <person name="Gonzalez J."/>
            <person name="Henrissat B."/>
            <person name="Kuo A."/>
            <person name="Liang C."/>
            <person name="Lipzen A."/>
            <person name="Lutzoni F."/>
            <person name="Magnuson J."/>
            <person name="Mondo S."/>
            <person name="Nolan M."/>
            <person name="Ohm R."/>
            <person name="Pangilinan J."/>
            <person name="Park H.-J."/>
            <person name="Ramirez L."/>
            <person name="Alfaro M."/>
            <person name="Sun H."/>
            <person name="Tritt A."/>
            <person name="Yoshinaga Y."/>
            <person name="Zwiers L.-H."/>
            <person name="Turgeon B."/>
            <person name="Goodwin S."/>
            <person name="Spatafora J."/>
            <person name="Crous P."/>
            <person name="Grigoriev I."/>
        </authorList>
    </citation>
    <scope>NUCLEOTIDE SEQUENCE</scope>
    <source>
        <strain evidence="6">CBS 115976</strain>
    </source>
</reference>
<sequence>MARHTNNGKGKRRAAPAFSGPNAMPLGASSRTGRGPPPHDRGGRREVFRRDEAPPRRDERLRDEGPRREDIERRRPPPSSPRRDIQSKDAPPTEPANSIINDPPPSFDINSVGPHPGFMEVCQKWVHEQTIQKALLRLGTDTKDEQWRIQGVSYIEQVRNALKLPLKTMNTACMLFHRFRLQYSLDAYHVADVVSLALYLASKLEDTAKRPNQIVAAAYNVNVPVADQRSPEDDYFDPSADRIVELERSMIEASFFEFTITHPNHLALKILEVEFKIDPRLPTITRPDRLLFDTVFKISKDLCYTFAPLKHTHQTCALACVELGMKLLDRGRHFDMQFRIPKESPTKEPTKQESDGDSGLPSSDDNPYHKFYSSRAEVNETIMDLLDLYTSQRIATFAGPGLTNEQVMTTKIAFNRTAERHDVPRHAREADGKASSVMPDYVSRLPTERSDVDRNGMERNGGTEHGAGGETRPLVAVRRFVLQVRDAREEADALDAHFKTREEIYDVETVEADGWESVEESEDEDGGAGGRVDSRTEHRAMEKDGRVRDRERRDRDIRERERERDRDRERARERERRR</sequence>
<feature type="compositionally biased region" description="Acidic residues" evidence="4">
    <location>
        <begin position="510"/>
        <end position="526"/>
    </location>
</feature>
<evidence type="ECO:0000313" key="6">
    <source>
        <dbReference type="EMBL" id="KAF2668536.1"/>
    </source>
</evidence>
<dbReference type="OrthoDB" id="4951845at2759"/>
<evidence type="ECO:0000259" key="5">
    <source>
        <dbReference type="SMART" id="SM00385"/>
    </source>
</evidence>
<keyword evidence="3" id="KW-0195">Cyclin</keyword>
<dbReference type="PANTHER" id="PTHR10026">
    <property type="entry name" value="CYCLIN"/>
    <property type="match status" value="1"/>
</dbReference>
<evidence type="ECO:0000256" key="2">
    <source>
        <dbReference type="ARBA" id="ARBA00014912"/>
    </source>
</evidence>
<keyword evidence="7" id="KW-1185">Reference proteome</keyword>
<feature type="region of interest" description="Disordered" evidence="4">
    <location>
        <begin position="449"/>
        <end position="471"/>
    </location>
</feature>
<proteinExistence type="inferred from homology"/>
<evidence type="ECO:0000313" key="7">
    <source>
        <dbReference type="Proteomes" id="UP000799302"/>
    </source>
</evidence>
<feature type="region of interest" description="Disordered" evidence="4">
    <location>
        <begin position="1"/>
        <end position="113"/>
    </location>
</feature>
<dbReference type="GO" id="GO:0006357">
    <property type="term" value="P:regulation of transcription by RNA polymerase II"/>
    <property type="evidence" value="ECO:0007669"/>
    <property type="project" value="InterPro"/>
</dbReference>
<dbReference type="InterPro" id="IPR043198">
    <property type="entry name" value="Cyclin/Ssn8"/>
</dbReference>
<dbReference type="Pfam" id="PF00134">
    <property type="entry name" value="Cyclin_N"/>
    <property type="match status" value="1"/>
</dbReference>
<gene>
    <name evidence="6" type="ORF">BT63DRAFT_456179</name>
</gene>
<feature type="compositionally biased region" description="Basic and acidic residues" evidence="4">
    <location>
        <begin position="37"/>
        <end position="87"/>
    </location>
</feature>